<evidence type="ECO:0000313" key="5">
    <source>
        <dbReference type="EMBL" id="VFK11850.1"/>
    </source>
</evidence>
<accession>A0A450TDQ0</accession>
<gene>
    <name evidence="4" type="ORF">BECKFM1743A_GA0114220_104422</name>
    <name evidence="5" type="ORF">BECKFM1743B_GA0114221_102111</name>
    <name evidence="3" type="ORF">BECKFM1743C_GA0114222_103851</name>
</gene>
<reference evidence="3" key="1">
    <citation type="submission" date="2019-02" db="EMBL/GenBank/DDBJ databases">
        <authorList>
            <person name="Gruber-Vodicka R. H."/>
            <person name="Seah K. B. B."/>
        </authorList>
    </citation>
    <scope>NUCLEOTIDE SEQUENCE</scope>
    <source>
        <strain evidence="4">BECK_BZ163</strain>
        <strain evidence="5">BECK_BZ164</strain>
        <strain evidence="3">BECK_BZ165</strain>
    </source>
</reference>
<proteinExistence type="predicted"/>
<dbReference type="EMBL" id="CAADEZ010000442">
    <property type="protein sequence ID" value="VFJ67268.1"/>
    <property type="molecule type" value="Genomic_DNA"/>
</dbReference>
<sequence length="304" mass="34125">MDHTPTDPTAPSAGTAFDIGQDGAYRAWRDAKLAGYPARVEELCVAVRDPRQLSDAEYGALVERCRKTNIAIYQSAIGRDPDRNVPALLGKRFGLERIDRNQGSDDDAITSITVTEADGRGEFIPYTDRPLQWHTDGYYNAPDRQIRGFLLHCVNPARSGGENALLDHEIAYILLREENPAFISALMAPDALTIPAYIADGVLRRPERSGPVFSVGTDGTLHMRYTMRTRNIHWKQDPVLKSALAFLERLFSSDSPYIFRAVLQPGWGVLNNNVLHDRSSFVDSEQNPRLLYRARYYDRIADTA</sequence>
<dbReference type="EMBL" id="CAADFL010000211">
    <property type="protein sequence ID" value="VFK11850.1"/>
    <property type="molecule type" value="Genomic_DNA"/>
</dbReference>
<dbReference type="InterPro" id="IPR042098">
    <property type="entry name" value="TauD-like_sf"/>
</dbReference>
<dbReference type="EMBL" id="CAADFA010000385">
    <property type="protein sequence ID" value="VFJ65064.1"/>
    <property type="molecule type" value="Genomic_DNA"/>
</dbReference>
<dbReference type="GO" id="GO:0016706">
    <property type="term" value="F:2-oxoglutarate-dependent dioxygenase activity"/>
    <property type="evidence" value="ECO:0007669"/>
    <property type="project" value="UniProtKB-ARBA"/>
</dbReference>
<evidence type="ECO:0000256" key="1">
    <source>
        <dbReference type="ARBA" id="ARBA00023002"/>
    </source>
</evidence>
<evidence type="ECO:0000313" key="3">
    <source>
        <dbReference type="EMBL" id="VFJ65064.1"/>
    </source>
</evidence>
<dbReference type="InterPro" id="IPR003819">
    <property type="entry name" value="TauD/TfdA-like"/>
</dbReference>
<protein>
    <submittedName>
        <fullName evidence="3">Taurine catabolism dioxygenase TauD, TfdA family</fullName>
    </submittedName>
</protein>
<dbReference type="AlphaFoldDB" id="A0A450TDQ0"/>
<dbReference type="SUPFAM" id="SSF51197">
    <property type="entry name" value="Clavaminate synthase-like"/>
    <property type="match status" value="1"/>
</dbReference>
<dbReference type="Pfam" id="PF02668">
    <property type="entry name" value="TauD"/>
    <property type="match status" value="1"/>
</dbReference>
<keyword evidence="3" id="KW-0223">Dioxygenase</keyword>
<evidence type="ECO:0000259" key="2">
    <source>
        <dbReference type="Pfam" id="PF02668"/>
    </source>
</evidence>
<evidence type="ECO:0000313" key="4">
    <source>
        <dbReference type="EMBL" id="VFJ67268.1"/>
    </source>
</evidence>
<dbReference type="Gene3D" id="3.60.130.10">
    <property type="entry name" value="Clavaminate synthase-like"/>
    <property type="match status" value="1"/>
</dbReference>
<keyword evidence="1" id="KW-0560">Oxidoreductase</keyword>
<organism evidence="3">
    <name type="scientific">Candidatus Kentrum sp. FM</name>
    <dbReference type="NCBI Taxonomy" id="2126340"/>
    <lineage>
        <taxon>Bacteria</taxon>
        <taxon>Pseudomonadati</taxon>
        <taxon>Pseudomonadota</taxon>
        <taxon>Gammaproteobacteria</taxon>
        <taxon>Candidatus Kentrum</taxon>
    </lineage>
</organism>
<name>A0A450TDQ0_9GAMM</name>
<feature type="domain" description="TauD/TfdA-like" evidence="2">
    <location>
        <begin position="89"/>
        <end position="294"/>
    </location>
</feature>